<evidence type="ECO:0000313" key="3">
    <source>
        <dbReference type="Proteomes" id="UP000621560"/>
    </source>
</evidence>
<dbReference type="InterPro" id="IPR012341">
    <property type="entry name" value="6hp_glycosidase-like_sf"/>
</dbReference>
<accession>A0A927BX88</accession>
<dbReference type="Proteomes" id="UP000621560">
    <property type="component" value="Unassembled WGS sequence"/>
</dbReference>
<feature type="compositionally biased region" description="Basic and acidic residues" evidence="1">
    <location>
        <begin position="887"/>
        <end position="899"/>
    </location>
</feature>
<dbReference type="InterPro" id="IPR008928">
    <property type="entry name" value="6-hairpin_glycosidase_sf"/>
</dbReference>
<dbReference type="AlphaFoldDB" id="A0A927BX88"/>
<reference evidence="2" key="1">
    <citation type="submission" date="2020-09" db="EMBL/GenBank/DDBJ databases">
        <title>A novel bacterium of genus Paenibacillus, isolated from South China Sea.</title>
        <authorList>
            <person name="Huang H."/>
            <person name="Mo K."/>
            <person name="Hu Y."/>
        </authorList>
    </citation>
    <scope>NUCLEOTIDE SEQUENCE</scope>
    <source>
        <strain evidence="2">IB182496</strain>
    </source>
</reference>
<organism evidence="2 3">
    <name type="scientific">Paenibacillus sabuli</name>
    <dbReference type="NCBI Taxonomy" id="2772509"/>
    <lineage>
        <taxon>Bacteria</taxon>
        <taxon>Bacillati</taxon>
        <taxon>Bacillota</taxon>
        <taxon>Bacilli</taxon>
        <taxon>Bacillales</taxon>
        <taxon>Paenibacillaceae</taxon>
        <taxon>Paenibacillus</taxon>
    </lineage>
</organism>
<evidence type="ECO:0008006" key="4">
    <source>
        <dbReference type="Google" id="ProtNLM"/>
    </source>
</evidence>
<protein>
    <recommendedName>
        <fullName evidence="4">Alpha-L-rhamnosidase six-hairpin glycosidase domain-containing protein</fullName>
    </recommendedName>
</protein>
<feature type="region of interest" description="Disordered" evidence="1">
    <location>
        <begin position="866"/>
        <end position="899"/>
    </location>
</feature>
<keyword evidence="3" id="KW-1185">Reference proteome</keyword>
<gene>
    <name evidence="2" type="ORF">IDH44_17585</name>
</gene>
<dbReference type="GO" id="GO:0005975">
    <property type="term" value="P:carbohydrate metabolic process"/>
    <property type="evidence" value="ECO:0007669"/>
    <property type="project" value="InterPro"/>
</dbReference>
<dbReference type="Gene3D" id="1.50.10.10">
    <property type="match status" value="1"/>
</dbReference>
<evidence type="ECO:0000313" key="2">
    <source>
        <dbReference type="EMBL" id="MBD2847013.1"/>
    </source>
</evidence>
<dbReference type="RefSeq" id="WP_190919956.1">
    <property type="nucleotide sequence ID" value="NZ_JACXIZ010000030.1"/>
</dbReference>
<dbReference type="EMBL" id="JACXIZ010000030">
    <property type="protein sequence ID" value="MBD2847013.1"/>
    <property type="molecule type" value="Genomic_DNA"/>
</dbReference>
<name>A0A927BX88_9BACL</name>
<evidence type="ECO:0000256" key="1">
    <source>
        <dbReference type="SAM" id="MobiDB-lite"/>
    </source>
</evidence>
<comment type="caution">
    <text evidence="2">The sequence shown here is derived from an EMBL/GenBank/DDBJ whole genome shotgun (WGS) entry which is preliminary data.</text>
</comment>
<proteinExistence type="predicted"/>
<sequence>MNSEFAVHDGVVRSRLGLPATPRWITDGRLAVELDDYGVTQVDYFSRRQRQGSPTLFYQRLFPGFRVYVERDRRRYSPQPADCELLPFGYRCRWPVDGIDFRLEWAVAGERLIVRLTAPEDVPEDCLFRLEFHDAFGLTPRDEDDARYKSRGERRDWLAWQFEAERAMLVGGFRAWPEIAAGEQAGAAAAAAPAEAAAEAAVADGAAAQMPGDAGPSRGGDSGAVAGGHRTQWIGVAASFPVRCAQTPRNRKLQLIGTEPMRGGRSYSYAIVFADEREALLAAGSPTDGELARALAAMHARYAALAARTPRLRSGDAELDAYFALLPMHHEPCKVPDEPGALKAKTSQYWVWGWDGLTSNQASLYWGDEAAILDMLRFYRRTAHPVHGIVHAYRPDGSAADYSAVPAQGMYITLLQQYAACTGDASAAAELYPFARELFAAMAALEVGQTGLCVGTSLYPDFRELILETGRDISSMNNTFFYCAARAMAYLADVQGDEATKAQAIGIVKRFEAHFAPLFGDPTHRFPVSSVDADTLQRREAFHNCAVKWDNGYMRELTQGMHADHMQFFERELLAPGGVRPIPLWCEAYDADANQLHAWWPVTGEYYMRLMNLMDRPDLLGRWTGWLRHWYRQLSCPEGVPLYAERAEPEADRWNAVRGAWQAYSMRAWWQAVVHGLVGIDLDAGGVHLYPSSGPAATLEGLYYRGRRLDVEVRGQGPYLTRLTVNGRPLAATHKLPSDVWTGVGGRDRIVAVRGTTPPPGPLLLYGYGIELTGYTAGTDGMAALATGAGLTRIAVRFEASAAERLVVRVDGAEVPPWEGAAVGEGTTGAEAAVDCVRLYELPLHPAEPRSLDIRAIPVGPAALAGDGAARDKGAEEAVEEAAGLADGDRLDQLAKRRQ</sequence>
<dbReference type="SUPFAM" id="SSF48208">
    <property type="entry name" value="Six-hairpin glycosidases"/>
    <property type="match status" value="1"/>
</dbReference>